<keyword evidence="2" id="KW-1185">Reference proteome</keyword>
<comment type="caution">
    <text evidence="1">The sequence shown here is derived from an EMBL/GenBank/DDBJ whole genome shotgun (WGS) entry which is preliminary data.</text>
</comment>
<name>A0AA47M6B5_MERPO</name>
<protein>
    <submittedName>
        <fullName evidence="1">Uncharacterized protein</fullName>
    </submittedName>
</protein>
<evidence type="ECO:0000313" key="2">
    <source>
        <dbReference type="Proteomes" id="UP001174136"/>
    </source>
</evidence>
<organism evidence="1 2">
    <name type="scientific">Merluccius polli</name>
    <name type="common">Benguela hake</name>
    <name type="synonym">Merluccius cadenati</name>
    <dbReference type="NCBI Taxonomy" id="89951"/>
    <lineage>
        <taxon>Eukaryota</taxon>
        <taxon>Metazoa</taxon>
        <taxon>Chordata</taxon>
        <taxon>Craniata</taxon>
        <taxon>Vertebrata</taxon>
        <taxon>Euteleostomi</taxon>
        <taxon>Actinopterygii</taxon>
        <taxon>Neopterygii</taxon>
        <taxon>Teleostei</taxon>
        <taxon>Neoteleostei</taxon>
        <taxon>Acanthomorphata</taxon>
        <taxon>Zeiogadaria</taxon>
        <taxon>Gadariae</taxon>
        <taxon>Gadiformes</taxon>
        <taxon>Gadoidei</taxon>
        <taxon>Merlucciidae</taxon>
        <taxon>Merluccius</taxon>
    </lineage>
</organism>
<dbReference type="AlphaFoldDB" id="A0AA47M6B5"/>
<gene>
    <name evidence="1" type="ORF">N1851_030042</name>
</gene>
<proteinExistence type="predicted"/>
<dbReference type="EMBL" id="JAOPHQ010005710">
    <property type="protein sequence ID" value="KAK0134385.1"/>
    <property type="molecule type" value="Genomic_DNA"/>
</dbReference>
<sequence>MLEIEHNPEGGEELLDDNLQHFTDKQLSVAEGKEGDEHDSLQRAKRIRKLTEKGQELHDEQVRRLEHRFSVNYNKWKAIAKEANQALSEQCSNELLQEHISTTVKQ</sequence>
<accession>A0AA47M6B5</accession>
<evidence type="ECO:0000313" key="1">
    <source>
        <dbReference type="EMBL" id="KAK0134385.1"/>
    </source>
</evidence>
<dbReference type="Proteomes" id="UP001174136">
    <property type="component" value="Unassembled WGS sequence"/>
</dbReference>
<reference evidence="1" key="1">
    <citation type="journal article" date="2023" name="Front. Mar. Sci.">
        <title>A new Merluccius polli reference genome to investigate the effects of global change in West African waters.</title>
        <authorList>
            <person name="Mateo J.L."/>
            <person name="Blanco-Fernandez C."/>
            <person name="Garcia-Vazquez E."/>
            <person name="Machado-Schiaffino G."/>
        </authorList>
    </citation>
    <scope>NUCLEOTIDE SEQUENCE</scope>
    <source>
        <strain evidence="1">C29</strain>
        <tissue evidence="1">Fin</tissue>
    </source>
</reference>